<dbReference type="RefSeq" id="WP_259628629.1">
    <property type="nucleotide sequence ID" value="NZ_JANYMP010000030.1"/>
</dbReference>
<dbReference type="EMBL" id="JANYMP010000030">
    <property type="protein sequence ID" value="MCS7483168.1"/>
    <property type="molecule type" value="Genomic_DNA"/>
</dbReference>
<keyword evidence="2" id="KW-1185">Reference proteome</keyword>
<proteinExistence type="predicted"/>
<evidence type="ECO:0000313" key="2">
    <source>
        <dbReference type="Proteomes" id="UP001141259"/>
    </source>
</evidence>
<accession>A0A9X2VUP1</accession>
<dbReference type="AlphaFoldDB" id="A0A9X2VUP1"/>
<dbReference type="Proteomes" id="UP001141259">
    <property type="component" value="Unassembled WGS sequence"/>
</dbReference>
<evidence type="ECO:0000313" key="1">
    <source>
        <dbReference type="EMBL" id="MCS7483168.1"/>
    </source>
</evidence>
<organism evidence="1 2">
    <name type="scientific">Umezawaea endophytica</name>
    <dbReference type="NCBI Taxonomy" id="1654476"/>
    <lineage>
        <taxon>Bacteria</taxon>
        <taxon>Bacillati</taxon>
        <taxon>Actinomycetota</taxon>
        <taxon>Actinomycetes</taxon>
        <taxon>Pseudonocardiales</taxon>
        <taxon>Pseudonocardiaceae</taxon>
        <taxon>Umezawaea</taxon>
    </lineage>
</organism>
<reference evidence="1" key="1">
    <citation type="submission" date="2022-08" db="EMBL/GenBank/DDBJ databases">
        <authorList>
            <person name="Tistechok S."/>
            <person name="Samborskyy M."/>
            <person name="Roman I."/>
        </authorList>
    </citation>
    <scope>NUCLEOTIDE SEQUENCE</scope>
    <source>
        <strain evidence="1">DSM 103496</strain>
    </source>
</reference>
<protein>
    <submittedName>
        <fullName evidence="1">Uncharacterized protein</fullName>
    </submittedName>
</protein>
<gene>
    <name evidence="1" type="ORF">NZH93_40530</name>
</gene>
<name>A0A9X2VUP1_9PSEU</name>
<sequence>MQRFLTALDTAFADPPAVDLSDGCSACFSEADLALLGGDPALVPVDLVRSALRKSDDHWSPEQWRALWFRSAPRVVREVLGDRGRGLVDRELASLGRNHANLPAWPARKRTALDNALGAVLEVAVTYGDPAHEVTTLLGGLACAHDDLTPWLARLDALRGPQADAGVVRLALDWTTELLWGEETWFTWWWPADPAAVVREWVCSTAVRDRVRRFAADHPGCKTASDALTAYDALDRGARSPWYAPGVGRHRWEERGLPADYAELIPV</sequence>
<comment type="caution">
    <text evidence="1">The sequence shown here is derived from an EMBL/GenBank/DDBJ whole genome shotgun (WGS) entry which is preliminary data.</text>
</comment>